<feature type="region of interest" description="Disordered" evidence="1">
    <location>
        <begin position="111"/>
        <end position="200"/>
    </location>
</feature>
<accession>A0A9Q3EHT4</accession>
<name>A0A9Q3EHT4_9BASI</name>
<sequence>MSSTTLSHSNQSDSNVRKKRSNQHSNNLNLLKNLKNFSTPKWKLRSKKSLNNYLTPDQERQAFELLKKFNGRKDFSLPIELPPWSPSKEPDEITSDLKWFRDYTITSPSLEIDKVHPPNHDRLKSSSSSILDSNQNGLESSQSLPFSSNHHHDHLVLHQNSKRSSPITTGISTNLPVPSSSASPGTYSSPPDPPPPSKNLMKKRISIDKKIESSDLLDSKATLDRHPSPFKGKEKAQVEIDWTGWGPQNYLPEQLGHVRHQYEQRAKELKRLSDGQRHQIALAKTSNDQSSIFPEGLDTILNLATIEIVDSLLLFTQSFLCFDLARLANNGSTNRLEYYSQWESMMGFLSVAKATARRSGIDLAFAICLMYESLLLDRLTDAERPMLLQSFSHTSDPDKQAEGIKRFTKLLNNQEQSKSSWSMADSIFQKIISLSPSRSTAKNFALPKLKSLMAQMKLRGRKTSPKILSLDRPWRFCWPIDKSNLDSMADFVVFARAALDEWVEISGSSYRLAKFDDLGSLFPSSYNKKD</sequence>
<keyword evidence="3" id="KW-1185">Reference proteome</keyword>
<dbReference type="OrthoDB" id="2507185at2759"/>
<organism evidence="2 3">
    <name type="scientific">Austropuccinia psidii MF-1</name>
    <dbReference type="NCBI Taxonomy" id="1389203"/>
    <lineage>
        <taxon>Eukaryota</taxon>
        <taxon>Fungi</taxon>
        <taxon>Dikarya</taxon>
        <taxon>Basidiomycota</taxon>
        <taxon>Pucciniomycotina</taxon>
        <taxon>Pucciniomycetes</taxon>
        <taxon>Pucciniales</taxon>
        <taxon>Sphaerophragmiaceae</taxon>
        <taxon>Austropuccinia</taxon>
    </lineage>
</organism>
<reference evidence="2" key="1">
    <citation type="submission" date="2021-03" db="EMBL/GenBank/DDBJ databases">
        <title>Draft genome sequence of rust myrtle Austropuccinia psidii MF-1, a brazilian biotype.</title>
        <authorList>
            <person name="Quecine M.C."/>
            <person name="Pachon D.M.R."/>
            <person name="Bonatelli M.L."/>
            <person name="Correr F.H."/>
            <person name="Franceschini L.M."/>
            <person name="Leite T.F."/>
            <person name="Margarido G.R.A."/>
            <person name="Almeida C.A."/>
            <person name="Ferrarezi J.A."/>
            <person name="Labate C.A."/>
        </authorList>
    </citation>
    <scope>NUCLEOTIDE SEQUENCE</scope>
    <source>
        <strain evidence="2">MF-1</strain>
    </source>
</reference>
<dbReference type="AlphaFoldDB" id="A0A9Q3EHT4"/>
<protein>
    <submittedName>
        <fullName evidence="2">Uncharacterized protein</fullName>
    </submittedName>
</protein>
<feature type="region of interest" description="Disordered" evidence="1">
    <location>
        <begin position="1"/>
        <end position="30"/>
    </location>
</feature>
<dbReference type="Proteomes" id="UP000765509">
    <property type="component" value="Unassembled WGS sequence"/>
</dbReference>
<evidence type="ECO:0000256" key="1">
    <source>
        <dbReference type="SAM" id="MobiDB-lite"/>
    </source>
</evidence>
<proteinExistence type="predicted"/>
<comment type="caution">
    <text evidence="2">The sequence shown here is derived from an EMBL/GenBank/DDBJ whole genome shotgun (WGS) entry which is preliminary data.</text>
</comment>
<evidence type="ECO:0000313" key="2">
    <source>
        <dbReference type="EMBL" id="MBW0521568.1"/>
    </source>
</evidence>
<feature type="compositionally biased region" description="Polar residues" evidence="1">
    <location>
        <begin position="158"/>
        <end position="177"/>
    </location>
</feature>
<gene>
    <name evidence="2" type="ORF">O181_061283</name>
</gene>
<dbReference type="EMBL" id="AVOT02028929">
    <property type="protein sequence ID" value="MBW0521568.1"/>
    <property type="molecule type" value="Genomic_DNA"/>
</dbReference>
<feature type="compositionally biased region" description="Basic and acidic residues" evidence="1">
    <location>
        <begin position="111"/>
        <end position="124"/>
    </location>
</feature>
<evidence type="ECO:0000313" key="3">
    <source>
        <dbReference type="Proteomes" id="UP000765509"/>
    </source>
</evidence>
<feature type="compositionally biased region" description="Polar residues" evidence="1">
    <location>
        <begin position="1"/>
        <end position="14"/>
    </location>
</feature>
<feature type="compositionally biased region" description="Low complexity" evidence="1">
    <location>
        <begin position="178"/>
        <end position="189"/>
    </location>
</feature>
<feature type="compositionally biased region" description="Polar residues" evidence="1">
    <location>
        <begin position="130"/>
        <end position="148"/>
    </location>
</feature>